<dbReference type="InterPro" id="IPR003307">
    <property type="entry name" value="W2_domain"/>
</dbReference>
<dbReference type="SMART" id="SM00515">
    <property type="entry name" value="eIF5C"/>
    <property type="match status" value="1"/>
</dbReference>
<feature type="compositionally biased region" description="Low complexity" evidence="1">
    <location>
        <begin position="12"/>
        <end position="29"/>
    </location>
</feature>
<feature type="compositionally biased region" description="Basic and acidic residues" evidence="1">
    <location>
        <begin position="210"/>
        <end position="220"/>
    </location>
</feature>
<evidence type="ECO:0000256" key="1">
    <source>
        <dbReference type="SAM" id="MobiDB-lite"/>
    </source>
</evidence>
<sequence length="654" mass="73026">MASSGKFESNNSVRGPRGSSDGPRSSNRGGPREPTRNEQGSSWRRGGEGRDEGRSSERNNSNNERGRWRGGDRSKGEGGRSWRGGDRSGSDTAPSSGERPRFQLRQKEMRENEDLTAQMEKLDVQNNDETTADNKANDNNEAPPGRPKREPEVVNSRAAGLSGGDNSSSSRRENRDRGSAPGRGGGSNTFRRDEKGPPPTANSRFAAAAEADRSNRDEKGPPPTANSRFAAAAEADRSNRDEKRPPPTANSRFAAAAEADRSRREERGPPPVANSRFAAAAEADRSSRDHLRRDERGPPPMANSRFAAAAALAEQENMEREQRRAEYAEDRKAGVGRFDRGGPPLPQSSRFSSAVMADSDYVDREERDRRNAERQNERHDGGPREDRRFGGPREDRGYGGSRHNSAPEPEKDYFELRKEQNNKVAELLKPKARPVEDNILKIPDKPAPQHEENMLKMSIKEVKKETAPATTPKAKEPEGSVPTPPTNHSEESLQEFIRGDKQGNELKAWCESQGAALPPVKRLVFSLLSEKEKLNPDINCSWAEPSKFGAAFLSMVEEDLYGQMQILWGIQQYCDSLGFPKLNDEYIVQAMFRAMYKYDLASDDAFQAWKEDESTEHEKGKVTAIIQTVDWFNWLEEDEEDGGEEDEEDYEEEE</sequence>
<feature type="compositionally biased region" description="Basic and acidic residues" evidence="1">
    <location>
        <begin position="234"/>
        <end position="245"/>
    </location>
</feature>
<dbReference type="AlphaFoldDB" id="A0A1Z5K118"/>
<feature type="compositionally biased region" description="Basic and acidic residues" evidence="1">
    <location>
        <begin position="258"/>
        <end position="268"/>
    </location>
</feature>
<dbReference type="PANTHER" id="PTHR45887">
    <property type="entry name" value="TRANSLATION INITIATION FACTOR EIF-2B SUBUNIT EPSILON"/>
    <property type="match status" value="1"/>
</dbReference>
<feature type="compositionally biased region" description="Polar residues" evidence="1">
    <location>
        <begin position="124"/>
        <end position="140"/>
    </location>
</feature>
<organism evidence="3 4">
    <name type="scientific">Fistulifera solaris</name>
    <name type="common">Oleaginous diatom</name>
    <dbReference type="NCBI Taxonomy" id="1519565"/>
    <lineage>
        <taxon>Eukaryota</taxon>
        <taxon>Sar</taxon>
        <taxon>Stramenopiles</taxon>
        <taxon>Ochrophyta</taxon>
        <taxon>Bacillariophyta</taxon>
        <taxon>Bacillariophyceae</taxon>
        <taxon>Bacillariophycidae</taxon>
        <taxon>Naviculales</taxon>
        <taxon>Naviculaceae</taxon>
        <taxon>Fistulifera</taxon>
    </lineage>
</organism>
<feature type="domain" description="W2" evidence="2">
    <location>
        <begin position="475"/>
        <end position="645"/>
    </location>
</feature>
<dbReference type="OrthoDB" id="48047at2759"/>
<dbReference type="PROSITE" id="PS51363">
    <property type="entry name" value="W2"/>
    <property type="match status" value="1"/>
</dbReference>
<feature type="compositionally biased region" description="Basic and acidic residues" evidence="1">
    <location>
        <begin position="317"/>
        <end position="340"/>
    </location>
</feature>
<evidence type="ECO:0000313" key="4">
    <source>
        <dbReference type="Proteomes" id="UP000198406"/>
    </source>
</evidence>
<feature type="compositionally biased region" description="Basic and acidic residues" evidence="1">
    <location>
        <begin position="361"/>
        <end position="397"/>
    </location>
</feature>
<dbReference type="InterPro" id="IPR051956">
    <property type="entry name" value="eIF2B_epsilon"/>
</dbReference>
<feature type="compositionally biased region" description="Basic and acidic residues" evidence="1">
    <location>
        <begin position="45"/>
        <end position="57"/>
    </location>
</feature>
<dbReference type="SUPFAM" id="SSF48371">
    <property type="entry name" value="ARM repeat"/>
    <property type="match status" value="1"/>
</dbReference>
<accession>A0A1Z5K118</accession>
<proteinExistence type="predicted"/>
<dbReference type="PANTHER" id="PTHR45887:SF1">
    <property type="entry name" value="TRANSLATION INITIATION FACTOR EIF-2B SUBUNIT EPSILON"/>
    <property type="match status" value="1"/>
</dbReference>
<dbReference type="GO" id="GO:0031369">
    <property type="term" value="F:translation initiation factor binding"/>
    <property type="evidence" value="ECO:0007669"/>
    <property type="project" value="TreeGrafter"/>
</dbReference>
<keyword evidence="4" id="KW-1185">Reference proteome</keyword>
<feature type="region of interest" description="Disordered" evidence="1">
    <location>
        <begin position="465"/>
        <end position="491"/>
    </location>
</feature>
<feature type="compositionally biased region" description="Basic and acidic residues" evidence="1">
    <location>
        <begin position="64"/>
        <end position="89"/>
    </location>
</feature>
<dbReference type="InterPro" id="IPR016024">
    <property type="entry name" value="ARM-type_fold"/>
</dbReference>
<gene>
    <name evidence="3" type="ORF">FisN_11Lh356</name>
</gene>
<dbReference type="GO" id="GO:0005851">
    <property type="term" value="C:eukaryotic translation initiation factor 2B complex"/>
    <property type="evidence" value="ECO:0007669"/>
    <property type="project" value="TreeGrafter"/>
</dbReference>
<feature type="compositionally biased region" description="Polar residues" evidence="1">
    <location>
        <begin position="1"/>
        <end position="11"/>
    </location>
</feature>
<feature type="compositionally biased region" description="Basic and acidic residues" evidence="1">
    <location>
        <begin position="98"/>
        <end position="113"/>
    </location>
</feature>
<protein>
    <recommendedName>
        <fullName evidence="2">W2 domain-containing protein</fullName>
    </recommendedName>
</protein>
<name>A0A1Z5K118_FISSO</name>
<dbReference type="Pfam" id="PF02020">
    <property type="entry name" value="W2"/>
    <property type="match status" value="1"/>
</dbReference>
<dbReference type="Gene3D" id="1.25.40.180">
    <property type="match status" value="1"/>
</dbReference>
<evidence type="ECO:0000313" key="3">
    <source>
        <dbReference type="EMBL" id="GAX19786.1"/>
    </source>
</evidence>
<dbReference type="InParanoid" id="A0A1Z5K118"/>
<evidence type="ECO:0000259" key="2">
    <source>
        <dbReference type="PROSITE" id="PS51363"/>
    </source>
</evidence>
<reference evidence="3 4" key="1">
    <citation type="journal article" date="2015" name="Plant Cell">
        <title>Oil accumulation by the oleaginous diatom Fistulifera solaris as revealed by the genome and transcriptome.</title>
        <authorList>
            <person name="Tanaka T."/>
            <person name="Maeda Y."/>
            <person name="Veluchamy A."/>
            <person name="Tanaka M."/>
            <person name="Abida H."/>
            <person name="Marechal E."/>
            <person name="Bowler C."/>
            <person name="Muto M."/>
            <person name="Sunaga Y."/>
            <person name="Tanaka M."/>
            <person name="Yoshino T."/>
            <person name="Taniguchi T."/>
            <person name="Fukuda Y."/>
            <person name="Nemoto M."/>
            <person name="Matsumoto M."/>
            <person name="Wong P.S."/>
            <person name="Aburatani S."/>
            <person name="Fujibuchi W."/>
        </authorList>
    </citation>
    <scope>NUCLEOTIDE SEQUENCE [LARGE SCALE GENOMIC DNA]</scope>
    <source>
        <strain evidence="3 4">JPCC DA0580</strain>
    </source>
</reference>
<feature type="compositionally biased region" description="Basic and acidic residues" evidence="1">
    <location>
        <begin position="282"/>
        <end position="297"/>
    </location>
</feature>
<dbReference type="Proteomes" id="UP000198406">
    <property type="component" value="Unassembled WGS sequence"/>
</dbReference>
<dbReference type="GO" id="GO:0003743">
    <property type="term" value="F:translation initiation factor activity"/>
    <property type="evidence" value="ECO:0007669"/>
    <property type="project" value="TreeGrafter"/>
</dbReference>
<dbReference type="GO" id="GO:0005085">
    <property type="term" value="F:guanyl-nucleotide exchange factor activity"/>
    <property type="evidence" value="ECO:0007669"/>
    <property type="project" value="TreeGrafter"/>
</dbReference>
<comment type="caution">
    <text evidence="3">The sequence shown here is derived from an EMBL/GenBank/DDBJ whole genome shotgun (WGS) entry which is preliminary data.</text>
</comment>
<feature type="region of interest" description="Disordered" evidence="1">
    <location>
        <begin position="1"/>
        <end position="413"/>
    </location>
</feature>
<dbReference type="EMBL" id="BDSP01000140">
    <property type="protein sequence ID" value="GAX19786.1"/>
    <property type="molecule type" value="Genomic_DNA"/>
</dbReference>